<dbReference type="EMBL" id="CP054038">
    <property type="protein sequence ID" value="QKJ20565.1"/>
    <property type="molecule type" value="Genomic_DNA"/>
</dbReference>
<name>A0A7D4U604_9MICO</name>
<dbReference type="InterPro" id="IPR042001">
    <property type="entry name" value="Sortase_F"/>
</dbReference>
<dbReference type="Gene3D" id="2.40.260.10">
    <property type="entry name" value="Sortase"/>
    <property type="match status" value="1"/>
</dbReference>
<feature type="chain" id="PRO_5038645730" evidence="3">
    <location>
        <begin position="37"/>
        <end position="226"/>
    </location>
</feature>
<reference evidence="4 5" key="1">
    <citation type="submission" date="2020-05" db="EMBL/GenBank/DDBJ databases">
        <title>Strain PA2F3 complete genome.</title>
        <authorList>
            <person name="Kim Y.-S."/>
            <person name="Kim S.-J."/>
            <person name="Jung H.-k."/>
            <person name="Kim S.-E."/>
            <person name="Kim K.-H."/>
        </authorList>
    </citation>
    <scope>NUCLEOTIDE SEQUENCE [LARGE SCALE GENOMIC DNA]</scope>
    <source>
        <strain evidence="4 5">PA2F3</strain>
    </source>
</reference>
<gene>
    <name evidence="4" type="ORF">HQM25_15195</name>
</gene>
<feature type="compositionally biased region" description="Pro residues" evidence="2">
    <location>
        <begin position="46"/>
        <end position="60"/>
    </location>
</feature>
<evidence type="ECO:0000256" key="2">
    <source>
        <dbReference type="SAM" id="MobiDB-lite"/>
    </source>
</evidence>
<evidence type="ECO:0000313" key="4">
    <source>
        <dbReference type="EMBL" id="QKJ20565.1"/>
    </source>
</evidence>
<evidence type="ECO:0000313" key="5">
    <source>
        <dbReference type="Proteomes" id="UP000502498"/>
    </source>
</evidence>
<feature type="signal peptide" evidence="3">
    <location>
        <begin position="1"/>
        <end position="36"/>
    </location>
</feature>
<organism evidence="4 5">
    <name type="scientific">Microbacterium hominis</name>
    <dbReference type="NCBI Taxonomy" id="162426"/>
    <lineage>
        <taxon>Bacteria</taxon>
        <taxon>Bacillati</taxon>
        <taxon>Actinomycetota</taxon>
        <taxon>Actinomycetes</taxon>
        <taxon>Micrococcales</taxon>
        <taxon>Microbacteriaceae</taxon>
        <taxon>Microbacterium</taxon>
    </lineage>
</organism>
<dbReference type="AlphaFoldDB" id="A0A7D4U604"/>
<dbReference type="InterPro" id="IPR005754">
    <property type="entry name" value="Sortase"/>
</dbReference>
<evidence type="ECO:0000256" key="1">
    <source>
        <dbReference type="ARBA" id="ARBA00022801"/>
    </source>
</evidence>
<dbReference type="Proteomes" id="UP000502498">
    <property type="component" value="Chromosome"/>
</dbReference>
<keyword evidence="1" id="KW-0378">Hydrolase</keyword>
<accession>A0A7D4U604</accession>
<evidence type="ECO:0000256" key="3">
    <source>
        <dbReference type="SAM" id="SignalP"/>
    </source>
</evidence>
<dbReference type="InterPro" id="IPR023365">
    <property type="entry name" value="Sortase_dom-sf"/>
</dbReference>
<protein>
    <submittedName>
        <fullName evidence="4">Class F sortase</fullName>
    </submittedName>
</protein>
<dbReference type="Pfam" id="PF04203">
    <property type="entry name" value="Sortase"/>
    <property type="match status" value="1"/>
</dbReference>
<keyword evidence="3" id="KW-0732">Signal</keyword>
<dbReference type="RefSeq" id="WP_172990990.1">
    <property type="nucleotide sequence ID" value="NZ_CP054038.1"/>
</dbReference>
<dbReference type="SUPFAM" id="SSF63817">
    <property type="entry name" value="Sortase"/>
    <property type="match status" value="1"/>
</dbReference>
<dbReference type="CDD" id="cd05829">
    <property type="entry name" value="Sortase_F"/>
    <property type="match status" value="1"/>
</dbReference>
<feature type="region of interest" description="Disordered" evidence="2">
    <location>
        <begin position="43"/>
        <end position="64"/>
    </location>
</feature>
<sequence>MIAATHWGRERRRRARIAGAAAPLAAALVAAGVLLAGCGAPTTAAPQPPASTPTPTPTAAPTPAVDVPVVSSTLAPVAAPVAPSRLRLDAIGVDMPVEPVGVDGTQMALPVDPAVAGWYRFGPDAPSTSGHIVLSAHVDAPQYPIGPLARLREVAPGAAVSLTDETGQARSYIVESVTYYPKTDLPVDDIFAREGAPAVVIITCGGPFDAATGRYRDNVVAVARPA</sequence>
<proteinExistence type="predicted"/>
<dbReference type="GO" id="GO:0016787">
    <property type="term" value="F:hydrolase activity"/>
    <property type="evidence" value="ECO:0007669"/>
    <property type="project" value="UniProtKB-KW"/>
</dbReference>